<feature type="region of interest" description="Disordered" evidence="1">
    <location>
        <begin position="554"/>
        <end position="586"/>
    </location>
</feature>
<accession>A0ABD3Q6L5</accession>
<keyword evidence="3" id="KW-1185">Reference proteome</keyword>
<feature type="compositionally biased region" description="Pro residues" evidence="1">
    <location>
        <begin position="911"/>
        <end position="935"/>
    </location>
</feature>
<feature type="compositionally biased region" description="Basic and acidic residues" evidence="1">
    <location>
        <begin position="820"/>
        <end position="835"/>
    </location>
</feature>
<proteinExistence type="predicted"/>
<gene>
    <name evidence="2" type="ORF">ACHAWO_004262</name>
</gene>
<feature type="compositionally biased region" description="Polar residues" evidence="1">
    <location>
        <begin position="836"/>
        <end position="850"/>
    </location>
</feature>
<feature type="region of interest" description="Disordered" evidence="1">
    <location>
        <begin position="83"/>
        <end position="153"/>
    </location>
</feature>
<dbReference type="AlphaFoldDB" id="A0ABD3Q6L5"/>
<feature type="region of interest" description="Disordered" evidence="1">
    <location>
        <begin position="241"/>
        <end position="369"/>
    </location>
</feature>
<feature type="compositionally biased region" description="Polar residues" evidence="1">
    <location>
        <begin position="802"/>
        <end position="812"/>
    </location>
</feature>
<organism evidence="2 3">
    <name type="scientific">Cyclotella atomus</name>
    <dbReference type="NCBI Taxonomy" id="382360"/>
    <lineage>
        <taxon>Eukaryota</taxon>
        <taxon>Sar</taxon>
        <taxon>Stramenopiles</taxon>
        <taxon>Ochrophyta</taxon>
        <taxon>Bacillariophyta</taxon>
        <taxon>Coscinodiscophyceae</taxon>
        <taxon>Thalassiosirophycidae</taxon>
        <taxon>Stephanodiscales</taxon>
        <taxon>Stephanodiscaceae</taxon>
        <taxon>Cyclotella</taxon>
    </lineage>
</organism>
<feature type="compositionally biased region" description="Low complexity" evidence="1">
    <location>
        <begin position="292"/>
        <end position="302"/>
    </location>
</feature>
<feature type="compositionally biased region" description="Acidic residues" evidence="1">
    <location>
        <begin position="246"/>
        <end position="268"/>
    </location>
</feature>
<feature type="region of interest" description="Disordered" evidence="1">
    <location>
        <begin position="22"/>
        <end position="69"/>
    </location>
</feature>
<feature type="region of interest" description="Disordered" evidence="1">
    <location>
        <begin position="801"/>
        <end position="850"/>
    </location>
</feature>
<dbReference type="EMBL" id="JALLPJ020000312">
    <property type="protein sequence ID" value="KAL3795677.1"/>
    <property type="molecule type" value="Genomic_DNA"/>
</dbReference>
<feature type="compositionally biased region" description="Basic and acidic residues" evidence="1">
    <location>
        <begin position="347"/>
        <end position="360"/>
    </location>
</feature>
<feature type="compositionally biased region" description="Basic residues" evidence="1">
    <location>
        <begin position="327"/>
        <end position="340"/>
    </location>
</feature>
<name>A0ABD3Q6L5_9STRA</name>
<sequence length="1018" mass="111282">MTVPSSRKKPGKINKFLQAYMNAASNEEPQKQNAEAKPIRKWKPVTPKPEATAPELKAADAPAALPAGDETKVDEVVAVAVTTSSVNSDEAAPPATLLDTSNEDDLNTSNENDKLETEDALKPKEIATNVDAQETNKKIEEIANGQEPIQEPLTKEEKLAHREANYKRLLQSTSVQGEKFEHMFSVMSRASQLCATPQTPNSQEQERVTNVGGLGIDLLESVDGEDARGAIMIGDEVDFDAGSVTDNEEEDIQVVDDTLESPFDDLEESKEKVEEPPLETESELAKNKMDISTDTISTADITQENNETSSPEPNSAGPKSRFSRSFSKAKLRFDKRKHVGKTNSDSPDSKSSRDTVKEVIDATGVTENKMNETLMAGEDDPSEFNPDTIAATEGNKFNFYVTPATEEFCSGSYQGGSVDGSVADGSKFSFYSAAYDERRSEATSSGTDSSAYAHTGISDKFSFYSSTSIIVNNEEKKEANSFDEGSKKAADDRRFSFYSSTPLDDTSIRDDNASDEGMRNNSLLAEETKLPTALKDGADHLRLYTSMPMNMESFDGSDAIAGTDSSTHTANEENDLHGTQQPERGIDVDQVLNEDEVSYESYTMSLKGGCDDHPKAIDGSFRSFVSFREKKIPGSRNVKPADSCTELVQTETVDSLETENISPTNVIETLHAKTLDASNSSPLMKKYQLGRSLDATASFLANNQASTKLFTKEEIDDITPLQIATYLHLDERKSIGTRVLSEKMMRGYTIAVSSGAAGKADSTVCSTCDMPMLCKNGKNLESCVICPTLKKKVLKRILHPMSSKSSNRSVDSPQDAAVSDARKELLDVSKRKSYYERSQQQQNNDTNQEWYTEGRNAVQYAKDVLADRIVDVKVEGNETMSPRILFPDDDSVEVTVMKHDTNEPQTQSVTVPPPPTSVKAPPSPIGRPPLAPQPPASVKLSPSQKSVKSVSSRQPNEQIDMNVVASSAGVAIQQQIEDTKSKLLSAQDPRRQILYSNLLTKLNGALIAVQRLEDISKQ</sequence>
<evidence type="ECO:0000313" key="3">
    <source>
        <dbReference type="Proteomes" id="UP001530400"/>
    </source>
</evidence>
<dbReference type="Proteomes" id="UP001530400">
    <property type="component" value="Unassembled WGS sequence"/>
</dbReference>
<feature type="compositionally biased region" description="Low complexity" evidence="1">
    <location>
        <begin position="937"/>
        <end position="952"/>
    </location>
</feature>
<evidence type="ECO:0000313" key="2">
    <source>
        <dbReference type="EMBL" id="KAL3795677.1"/>
    </source>
</evidence>
<feature type="compositionally biased region" description="Basic and acidic residues" evidence="1">
    <location>
        <begin position="111"/>
        <end position="125"/>
    </location>
</feature>
<feature type="compositionally biased region" description="Polar residues" evidence="1">
    <location>
        <begin position="23"/>
        <end position="33"/>
    </location>
</feature>
<comment type="caution">
    <text evidence="2">The sequence shown here is derived from an EMBL/GenBank/DDBJ whole genome shotgun (WGS) entry which is preliminary data.</text>
</comment>
<evidence type="ECO:0000256" key="1">
    <source>
        <dbReference type="SAM" id="MobiDB-lite"/>
    </source>
</evidence>
<feature type="compositionally biased region" description="Low complexity" evidence="1">
    <location>
        <begin position="50"/>
        <end position="67"/>
    </location>
</feature>
<feature type="region of interest" description="Disordered" evidence="1">
    <location>
        <begin position="900"/>
        <end position="956"/>
    </location>
</feature>
<feature type="compositionally biased region" description="Polar residues" evidence="1">
    <location>
        <begin position="303"/>
        <end position="313"/>
    </location>
</feature>
<reference evidence="2 3" key="1">
    <citation type="submission" date="2024-10" db="EMBL/GenBank/DDBJ databases">
        <title>Updated reference genomes for cyclostephanoid diatoms.</title>
        <authorList>
            <person name="Roberts W.R."/>
            <person name="Alverson A.J."/>
        </authorList>
    </citation>
    <scope>NUCLEOTIDE SEQUENCE [LARGE SCALE GENOMIC DNA]</scope>
    <source>
        <strain evidence="2 3">AJA010-31</strain>
    </source>
</reference>
<protein>
    <submittedName>
        <fullName evidence="2">Uncharacterized protein</fullName>
    </submittedName>
</protein>